<keyword evidence="2" id="KW-0012">Acyltransferase</keyword>
<organism evidence="4 5">
    <name type="scientific">Inhella crocodyli</name>
    <dbReference type="NCBI Taxonomy" id="2499851"/>
    <lineage>
        <taxon>Bacteria</taxon>
        <taxon>Pseudomonadati</taxon>
        <taxon>Pseudomonadota</taxon>
        <taxon>Betaproteobacteria</taxon>
        <taxon>Burkholderiales</taxon>
        <taxon>Sphaerotilaceae</taxon>
        <taxon>Inhella</taxon>
    </lineage>
</organism>
<evidence type="ECO:0000313" key="5">
    <source>
        <dbReference type="Proteomes" id="UP000288587"/>
    </source>
</evidence>
<dbReference type="InterPro" id="IPR016181">
    <property type="entry name" value="Acyl_CoA_acyltransferase"/>
</dbReference>
<proteinExistence type="predicted"/>
<evidence type="ECO:0000256" key="2">
    <source>
        <dbReference type="ARBA" id="ARBA00023315"/>
    </source>
</evidence>
<dbReference type="GO" id="GO:0016747">
    <property type="term" value="F:acyltransferase activity, transferring groups other than amino-acyl groups"/>
    <property type="evidence" value="ECO:0007669"/>
    <property type="project" value="InterPro"/>
</dbReference>
<evidence type="ECO:0000259" key="3">
    <source>
        <dbReference type="PROSITE" id="PS51186"/>
    </source>
</evidence>
<accession>A0A3S2V3P1</accession>
<dbReference type="SUPFAM" id="SSF55729">
    <property type="entry name" value="Acyl-CoA N-acyltransferases (Nat)"/>
    <property type="match status" value="1"/>
</dbReference>
<protein>
    <submittedName>
        <fullName evidence="4">GNAT family N-acetyltransferase</fullName>
    </submittedName>
</protein>
<sequence length="174" mass="19242">MSTVRLRALNPAAPSEIERVAQGMQATLIEVEGEAMGRALHSLDWLRQRVQWHLDHACAAVWLAVVDDEVLGHSLVRAEPAGPEETLDTGYWGLITTSYVWPAFRRRGIARQLLLHDEAWMRAQGLSHARTWTGANNGPLIALYERAGYAIVQRAAHTGSGSPMVCLARDLRLA</sequence>
<dbReference type="RefSeq" id="WP_127679780.1">
    <property type="nucleotide sequence ID" value="NZ_SACM01000001.1"/>
</dbReference>
<dbReference type="Pfam" id="PF00583">
    <property type="entry name" value="Acetyltransf_1"/>
    <property type="match status" value="1"/>
</dbReference>
<dbReference type="Proteomes" id="UP000288587">
    <property type="component" value="Unassembled WGS sequence"/>
</dbReference>
<comment type="caution">
    <text evidence="4">The sequence shown here is derived from an EMBL/GenBank/DDBJ whole genome shotgun (WGS) entry which is preliminary data.</text>
</comment>
<dbReference type="PANTHER" id="PTHR43420">
    <property type="entry name" value="ACETYLTRANSFERASE"/>
    <property type="match status" value="1"/>
</dbReference>
<keyword evidence="1 4" id="KW-0808">Transferase</keyword>
<feature type="domain" description="N-acetyltransferase" evidence="3">
    <location>
        <begin position="4"/>
        <end position="172"/>
    </location>
</feature>
<evidence type="ECO:0000313" key="4">
    <source>
        <dbReference type="EMBL" id="RVT87526.1"/>
    </source>
</evidence>
<gene>
    <name evidence="4" type="ORF">EOD73_00395</name>
</gene>
<reference evidence="4 5" key="1">
    <citation type="submission" date="2019-01" db="EMBL/GenBank/DDBJ databases">
        <authorList>
            <person name="Chen W.-M."/>
        </authorList>
    </citation>
    <scope>NUCLEOTIDE SEQUENCE [LARGE SCALE GENOMIC DNA]</scope>
    <source>
        <strain evidence="4 5">CCP-18</strain>
    </source>
</reference>
<keyword evidence="5" id="KW-1185">Reference proteome</keyword>
<evidence type="ECO:0000256" key="1">
    <source>
        <dbReference type="ARBA" id="ARBA00022679"/>
    </source>
</evidence>
<dbReference type="PROSITE" id="PS51186">
    <property type="entry name" value="GNAT"/>
    <property type="match status" value="1"/>
</dbReference>
<dbReference type="InterPro" id="IPR050680">
    <property type="entry name" value="YpeA/RimI_acetyltransf"/>
</dbReference>
<dbReference type="AlphaFoldDB" id="A0A3S2V3P1"/>
<dbReference type="InterPro" id="IPR000182">
    <property type="entry name" value="GNAT_dom"/>
</dbReference>
<dbReference type="CDD" id="cd04301">
    <property type="entry name" value="NAT_SF"/>
    <property type="match status" value="1"/>
</dbReference>
<dbReference type="OrthoDB" id="9803233at2"/>
<name>A0A3S2V3P1_9BURK</name>
<dbReference type="Gene3D" id="3.40.630.30">
    <property type="match status" value="1"/>
</dbReference>
<dbReference type="EMBL" id="SACM01000001">
    <property type="protein sequence ID" value="RVT87526.1"/>
    <property type="molecule type" value="Genomic_DNA"/>
</dbReference>